<organism evidence="2 3">
    <name type="scientific">Babjeviella inositovora NRRL Y-12698</name>
    <dbReference type="NCBI Taxonomy" id="984486"/>
    <lineage>
        <taxon>Eukaryota</taxon>
        <taxon>Fungi</taxon>
        <taxon>Dikarya</taxon>
        <taxon>Ascomycota</taxon>
        <taxon>Saccharomycotina</taxon>
        <taxon>Pichiomycetes</taxon>
        <taxon>Serinales incertae sedis</taxon>
        <taxon>Babjeviella</taxon>
    </lineage>
</organism>
<evidence type="ECO:0000259" key="1">
    <source>
        <dbReference type="PROSITE" id="PS51733"/>
    </source>
</evidence>
<dbReference type="CDD" id="cd03144">
    <property type="entry name" value="GATase1_ScBLP_like"/>
    <property type="match status" value="1"/>
</dbReference>
<dbReference type="RefSeq" id="XP_018985191.1">
    <property type="nucleotide sequence ID" value="XM_019131756.1"/>
</dbReference>
<evidence type="ECO:0000313" key="2">
    <source>
        <dbReference type="EMBL" id="ODQ79863.1"/>
    </source>
</evidence>
<dbReference type="InterPro" id="IPR045864">
    <property type="entry name" value="aa-tRNA-synth_II/BPL/LPL"/>
</dbReference>
<protein>
    <recommendedName>
        <fullName evidence="1">BPL/LPL catalytic domain-containing protein</fullName>
    </recommendedName>
</protein>
<dbReference type="EMBL" id="KV454431">
    <property type="protein sequence ID" value="ODQ79863.1"/>
    <property type="molecule type" value="Genomic_DNA"/>
</dbReference>
<feature type="domain" description="BPL/LPL catalytic" evidence="1">
    <location>
        <begin position="384"/>
        <end position="602"/>
    </location>
</feature>
<dbReference type="InterPro" id="IPR029062">
    <property type="entry name" value="Class_I_gatase-like"/>
</dbReference>
<dbReference type="PANTHER" id="PTHR12835">
    <property type="entry name" value="BIOTIN PROTEIN LIGASE"/>
    <property type="match status" value="1"/>
</dbReference>
<dbReference type="SUPFAM" id="SSF55681">
    <property type="entry name" value="Class II aaRS and biotin synthetases"/>
    <property type="match status" value="1"/>
</dbReference>
<evidence type="ECO:0000313" key="3">
    <source>
        <dbReference type="Proteomes" id="UP000094336"/>
    </source>
</evidence>
<dbReference type="InterPro" id="IPR019197">
    <property type="entry name" value="Biotin-prot_ligase_N"/>
</dbReference>
<accession>A0A1E3QQ86</accession>
<dbReference type="PROSITE" id="PS51733">
    <property type="entry name" value="BPL_LPL_CATALYTIC"/>
    <property type="match status" value="1"/>
</dbReference>
<dbReference type="PANTHER" id="PTHR12835:SF5">
    <property type="entry name" value="BIOTIN--PROTEIN LIGASE"/>
    <property type="match status" value="1"/>
</dbReference>
<reference evidence="3" key="1">
    <citation type="submission" date="2016-05" db="EMBL/GenBank/DDBJ databases">
        <title>Comparative genomics of biotechnologically important yeasts.</title>
        <authorList>
            <consortium name="DOE Joint Genome Institute"/>
            <person name="Riley R."/>
            <person name="Haridas S."/>
            <person name="Wolfe K.H."/>
            <person name="Lopes M.R."/>
            <person name="Hittinger C.T."/>
            <person name="Goker M."/>
            <person name="Salamov A."/>
            <person name="Wisecaver J."/>
            <person name="Long T.M."/>
            <person name="Aerts A.L."/>
            <person name="Barry K."/>
            <person name="Choi C."/>
            <person name="Clum A."/>
            <person name="Coughlan A.Y."/>
            <person name="Deshpande S."/>
            <person name="Douglass A.P."/>
            <person name="Hanson S.J."/>
            <person name="Klenk H.-P."/>
            <person name="Labutti K."/>
            <person name="Lapidus A."/>
            <person name="Lindquist E."/>
            <person name="Lipzen A."/>
            <person name="Meier-Kolthoff J.P."/>
            <person name="Ohm R.A."/>
            <person name="Otillar R.P."/>
            <person name="Pangilinan J."/>
            <person name="Peng Y."/>
            <person name="Rokas A."/>
            <person name="Rosa C.A."/>
            <person name="Scheuner C."/>
            <person name="Sibirny A.A."/>
            <person name="Slot J.C."/>
            <person name="Stielow J.B."/>
            <person name="Sun H."/>
            <person name="Kurtzman C.P."/>
            <person name="Blackwell M."/>
            <person name="Grigoriev I.V."/>
            <person name="Jeffries T.W."/>
        </authorList>
    </citation>
    <scope>NUCLEOTIDE SEQUENCE [LARGE SCALE GENOMIC DNA]</scope>
    <source>
        <strain evidence="3">NRRL Y-12698</strain>
    </source>
</reference>
<dbReference type="SUPFAM" id="SSF52317">
    <property type="entry name" value="Class I glutamine amidotransferase-like"/>
    <property type="match status" value="1"/>
</dbReference>
<dbReference type="Pfam" id="PF03099">
    <property type="entry name" value="BPL_LplA_LipB"/>
    <property type="match status" value="1"/>
</dbReference>
<dbReference type="AlphaFoldDB" id="A0A1E3QQ86"/>
<dbReference type="GeneID" id="30149609"/>
<sequence>MNVLVYSGPGTTTDSVKHCLESLRRHLSPHYAVISVTSAILTKEPWEAKTALLVFPGGADLPFCREFNGAGTMRIKKYVRQGGLFAGFCAGGYFGSARCEFEVGNLLMEVSGPRELGFFPGTCRGAAFKGFVYASESGARAAELVVNQAAFPEVVENCVNYYNGGGVFVDADKYDSVDILAEYAEELDVASSDGPAARACQAAVVLCKVGSGLALLTGSHPEFIPELMKGESSDGGVDLACLRESVCRLASISTRLGESNYSLFLNACLQKLGLKVNDSVTPIPRLTPLFLTSAKPAVLVKFLHGIREEVGMDDGIVLGTNDTFRFHYSESFTQIAKQDEYEDPDTAIKEVQVYKNALPGYKSTPFFNLEAYYSHLLHHWEKFGSVGDFGSTLMYGEVLTSTSTMLDKNFNLLKLFPDGFTITGTTQVSGRGRGGNVWVNPPGVLASSVVVRIPLSGAKTSPVVFIQYVSSLAMVEAVRNYAGDGPSTGYAEMPIRIKWPNDVYILKPEFVGKTVSLDSGDPYAKICGTMVNANVIGTDYTLVVGCGINVANAAPTTSLNIVLDALNSVRIARGELPLPPYGMERLLAGYMFQFETMYREFLRFGFRPFLDLYYQRWLHSGHVVNLEEHRARARITGISSDWGMLLAEEVDEEGRATGVRFELQPDGNSFDMFRGLISKKNR</sequence>
<dbReference type="Pfam" id="PF09825">
    <property type="entry name" value="BPL_N"/>
    <property type="match status" value="1"/>
</dbReference>
<dbReference type="Proteomes" id="UP000094336">
    <property type="component" value="Unassembled WGS sequence"/>
</dbReference>
<dbReference type="STRING" id="984486.A0A1E3QQ86"/>
<dbReference type="GO" id="GO:0005737">
    <property type="term" value="C:cytoplasm"/>
    <property type="evidence" value="ECO:0007669"/>
    <property type="project" value="TreeGrafter"/>
</dbReference>
<dbReference type="GO" id="GO:0004077">
    <property type="term" value="F:biotin--[biotin carboxyl-carrier protein] ligase activity"/>
    <property type="evidence" value="ECO:0007669"/>
    <property type="project" value="EnsemblFungi"/>
</dbReference>
<name>A0A1E3QQ86_9ASCO</name>
<dbReference type="InterPro" id="IPR004143">
    <property type="entry name" value="BPL_LPL_catalytic"/>
</dbReference>
<gene>
    <name evidence="2" type="ORF">BABINDRAFT_36147</name>
</gene>
<dbReference type="Gene3D" id="3.30.930.10">
    <property type="entry name" value="Bira Bifunctional Protein, Domain 2"/>
    <property type="match status" value="1"/>
</dbReference>
<dbReference type="OrthoDB" id="10250105at2759"/>
<keyword evidence="3" id="KW-1185">Reference proteome</keyword>
<proteinExistence type="predicted"/>